<dbReference type="PANTHER" id="PTHR45971">
    <property type="entry name" value="PHOX (PX) DOMAIN-CONTAINING PROTEIN"/>
    <property type="match status" value="1"/>
</dbReference>
<evidence type="ECO:0000313" key="5">
    <source>
        <dbReference type="WBParaSite" id="L893_g26219.t1"/>
    </source>
</evidence>
<dbReference type="InterPro" id="IPR025258">
    <property type="entry name" value="RH_dom"/>
</dbReference>
<proteinExistence type="predicted"/>
<dbReference type="InterPro" id="IPR052428">
    <property type="entry name" value="Autophagy_HostDef_Reg"/>
</dbReference>
<keyword evidence="1" id="KW-0072">Autophagy</keyword>
<evidence type="ECO:0000256" key="2">
    <source>
        <dbReference type="SAM" id="MobiDB-lite"/>
    </source>
</evidence>
<organism evidence="4 5">
    <name type="scientific">Steinernema glaseri</name>
    <dbReference type="NCBI Taxonomy" id="37863"/>
    <lineage>
        <taxon>Eukaryota</taxon>
        <taxon>Metazoa</taxon>
        <taxon>Ecdysozoa</taxon>
        <taxon>Nematoda</taxon>
        <taxon>Chromadorea</taxon>
        <taxon>Rhabditida</taxon>
        <taxon>Tylenchina</taxon>
        <taxon>Panagrolaimomorpha</taxon>
        <taxon>Strongyloidoidea</taxon>
        <taxon>Steinernematidae</taxon>
        <taxon>Steinernema</taxon>
    </lineage>
</organism>
<evidence type="ECO:0000259" key="3">
    <source>
        <dbReference type="SMART" id="SM01175"/>
    </source>
</evidence>
<feature type="compositionally biased region" description="Polar residues" evidence="2">
    <location>
        <begin position="249"/>
        <end position="259"/>
    </location>
</feature>
<evidence type="ECO:0000256" key="1">
    <source>
        <dbReference type="ARBA" id="ARBA00023006"/>
    </source>
</evidence>
<accession>A0A1I7ZG74</accession>
<dbReference type="SMART" id="SM01175">
    <property type="entry name" value="DUF4206"/>
    <property type="match status" value="1"/>
</dbReference>
<keyword evidence="4" id="KW-1185">Reference proteome</keyword>
<reference evidence="5" key="1">
    <citation type="submission" date="2016-11" db="UniProtKB">
        <authorList>
            <consortium name="WormBaseParasite"/>
        </authorList>
    </citation>
    <scope>IDENTIFICATION</scope>
</reference>
<dbReference type="InterPro" id="IPR048569">
    <property type="entry name" value="RUBC_PIKBD"/>
</dbReference>
<protein>
    <submittedName>
        <fullName evidence="5">DUF4206 domain-containing protein</fullName>
    </submittedName>
</protein>
<sequence>MGEKTPSPSSDPRHHAPTTVFRRFMSDSFLATRRDDLLNLPNRKSAQLCSRTQSMLFTPAPALFPGCSSARIASDSSTKRSRMTSISDDDLLASARNHDRALEQLQRHVPKESLLLIERLGGDSRPTRRTRKDQMHLHLSEILISTFEELSWKRKMNELKAEMASESGEEVLVVDDNAPIPPSASFSDFRRRVEDDSEVASTSARFGHRTEGNSTFYQAAEEKEDVEDEEIEEPLMQFERCDLNGDAGETSTPDENSPLLNRRNDSESTSDVDSDNDPTSAERIASDLLKYFASQQEIMESVNPEDVNWLVSFADAPQKLLPLPPTTDVVVSPDEIYTPDGKRILLRGTTSWAPPKKKFIFREPPFVVQRDMIETQNFRCAGCGMKLDKVYIKRTRYCNYYGKWFCQVCHQGGKHRIPAKIIKSWDFQAYPVSDIAFNFLSENVHQPVFDVEAIDSSLYSRNKQMRRLHQIRLKLSHLWSYISVCRVAQRTVTESGNLKTMFTSLPQRYLLLNQVDVYSLADLEHVYTKNLQQSLEPVVRYGELHVESCEECRHRGYFCELCQFSELLFPFHIDKVQRCGDCGALAHLKCYKKMRKDNPQVTCTKCERRRFHDERRQLSLSRSDTEEAH</sequence>
<dbReference type="Proteomes" id="UP000095287">
    <property type="component" value="Unplaced"/>
</dbReference>
<dbReference type="PANTHER" id="PTHR45971:SF1">
    <property type="entry name" value="RUBICON, ISOFORM A"/>
    <property type="match status" value="1"/>
</dbReference>
<dbReference type="WBParaSite" id="L893_g26219.t1">
    <property type="protein sequence ID" value="L893_g26219.t1"/>
    <property type="gene ID" value="L893_g26219"/>
</dbReference>
<feature type="region of interest" description="Disordered" evidence="2">
    <location>
        <begin position="243"/>
        <end position="280"/>
    </location>
</feature>
<dbReference type="GO" id="GO:0006914">
    <property type="term" value="P:autophagy"/>
    <property type="evidence" value="ECO:0007669"/>
    <property type="project" value="UniProtKB-KW"/>
</dbReference>
<dbReference type="Pfam" id="PF13901">
    <property type="entry name" value="RH_dom"/>
    <property type="match status" value="1"/>
</dbReference>
<feature type="domain" description="Rubicon Homology" evidence="3">
    <location>
        <begin position="396"/>
        <end position="613"/>
    </location>
</feature>
<dbReference type="AlphaFoldDB" id="A0A1I7ZG74"/>
<evidence type="ECO:0000313" key="4">
    <source>
        <dbReference type="Proteomes" id="UP000095287"/>
    </source>
</evidence>
<feature type="region of interest" description="Disordered" evidence="2">
    <location>
        <begin position="199"/>
        <end position="230"/>
    </location>
</feature>
<dbReference type="GO" id="GO:1901981">
    <property type="term" value="F:phosphatidylinositol phosphate binding"/>
    <property type="evidence" value="ECO:0007669"/>
    <property type="project" value="TreeGrafter"/>
</dbReference>
<name>A0A1I7ZG74_9BILA</name>
<dbReference type="Pfam" id="PF21054">
    <property type="entry name" value="RUBC_PIKBD"/>
    <property type="match status" value="1"/>
</dbReference>